<name>U6F211_LACHE</name>
<comment type="caution">
    <text evidence="2">The sequence shown here is derived from an EMBL/GenBank/DDBJ whole genome shotgun (WGS) entry which is preliminary data.</text>
</comment>
<evidence type="ECO:0000313" key="3">
    <source>
        <dbReference type="Proteomes" id="UP000017248"/>
    </source>
</evidence>
<dbReference type="HOGENOM" id="CLU_3422927_0_0_9"/>
<dbReference type="EMBL" id="CBUK010000040">
    <property type="protein sequence ID" value="CDI57991.1"/>
    <property type="molecule type" value="Genomic_DNA"/>
</dbReference>
<organism evidence="2 3">
    <name type="scientific">Lactobacillus helveticus CIRM-BIA 951</name>
    <dbReference type="NCBI Taxonomy" id="1226334"/>
    <lineage>
        <taxon>Bacteria</taxon>
        <taxon>Bacillati</taxon>
        <taxon>Bacillota</taxon>
        <taxon>Bacilli</taxon>
        <taxon>Lactobacillales</taxon>
        <taxon>Lactobacillaceae</taxon>
        <taxon>Lactobacillus</taxon>
    </lineage>
</organism>
<keyword evidence="3" id="KW-1185">Reference proteome</keyword>
<proteinExistence type="predicted"/>
<reference evidence="2" key="1">
    <citation type="submission" date="2013-09" db="EMBL/GenBank/DDBJ databases">
        <title>Draft Genome Sequence of five Lactobacillus helveticus strains CIRM-BIA 101T, 103, 104, 951 and 953 isolated from milk product.</title>
        <authorList>
            <person name="Valence F."/>
            <person name="Chuat V."/>
            <person name="Ma L."/>
            <person name="Creno S."/>
            <person name="Falentin H."/>
            <person name="Lortal S."/>
            <person name="Bizet C."/>
            <person name="Clermont D."/>
            <person name="Loux V."/>
            <person name="Bouchier C."/>
            <person name="Cousin S."/>
        </authorList>
    </citation>
    <scope>NUCLEOTIDE SEQUENCE [LARGE SCALE GENOMIC DNA]</scope>
    <source>
        <strain evidence="2">CIRM-BIA 951</strain>
    </source>
</reference>
<dbReference type="AlphaFoldDB" id="U6F211"/>
<feature type="region of interest" description="Disordered" evidence="1">
    <location>
        <begin position="1"/>
        <end position="23"/>
    </location>
</feature>
<dbReference type="Proteomes" id="UP000017248">
    <property type="component" value="Unassembled WGS sequence"/>
</dbReference>
<evidence type="ECO:0000313" key="2">
    <source>
        <dbReference type="EMBL" id="CDI57991.1"/>
    </source>
</evidence>
<protein>
    <submittedName>
        <fullName evidence="2">Uncharacterized protein</fullName>
    </submittedName>
</protein>
<accession>U6F211</accession>
<gene>
    <name evidence="2" type="ORF">LHCIRMBIA951_01917</name>
</gene>
<evidence type="ECO:0000256" key="1">
    <source>
        <dbReference type="SAM" id="MobiDB-lite"/>
    </source>
</evidence>
<sequence>MHLSEIDLIPTGGGDAIAAPREQ</sequence>